<dbReference type="CDD" id="cd07302">
    <property type="entry name" value="CHD"/>
    <property type="match status" value="1"/>
</dbReference>
<gene>
    <name evidence="3" type="ORF">ACCAA_530012</name>
</gene>
<dbReference type="Pfam" id="PF00211">
    <property type="entry name" value="Guanylate_cyc"/>
    <property type="match status" value="1"/>
</dbReference>
<keyword evidence="4" id="KW-1185">Reference proteome</keyword>
<proteinExistence type="predicted"/>
<protein>
    <submittedName>
        <fullName evidence="3">Adenylate/guanylate cyclase</fullName>
    </submittedName>
</protein>
<evidence type="ECO:0000313" key="4">
    <source>
        <dbReference type="Proteomes" id="UP000199169"/>
    </source>
</evidence>
<dbReference type="Gene3D" id="3.30.70.1230">
    <property type="entry name" value="Nucleotide cyclase"/>
    <property type="match status" value="1"/>
</dbReference>
<dbReference type="SUPFAM" id="SSF49879">
    <property type="entry name" value="SMAD/FHA domain"/>
    <property type="match status" value="1"/>
</dbReference>
<dbReference type="Proteomes" id="UP000199169">
    <property type="component" value="Unassembled WGS sequence"/>
</dbReference>
<dbReference type="PANTHER" id="PTHR43081:SF1">
    <property type="entry name" value="ADENYLATE CYCLASE, TERMINAL-DIFFERENTIATION SPECIFIC"/>
    <property type="match status" value="1"/>
</dbReference>
<dbReference type="Gene3D" id="2.60.200.20">
    <property type="match status" value="1"/>
</dbReference>
<organism evidence="3 4">
    <name type="scientific">Candidatus Accumulibacter aalborgensis</name>
    <dbReference type="NCBI Taxonomy" id="1860102"/>
    <lineage>
        <taxon>Bacteria</taxon>
        <taxon>Pseudomonadati</taxon>
        <taxon>Pseudomonadota</taxon>
        <taxon>Betaproteobacteria</taxon>
        <taxon>Candidatus Accumulibacter</taxon>
    </lineage>
</organism>
<dbReference type="PROSITE" id="PS50125">
    <property type="entry name" value="GUANYLATE_CYCLASE_2"/>
    <property type="match status" value="1"/>
</dbReference>
<dbReference type="STRING" id="1860102.ACCAA_530012"/>
<dbReference type="PANTHER" id="PTHR43081">
    <property type="entry name" value="ADENYLATE CYCLASE, TERMINAL-DIFFERENTIATION SPECIFIC-RELATED"/>
    <property type="match status" value="1"/>
</dbReference>
<evidence type="ECO:0000313" key="3">
    <source>
        <dbReference type="EMBL" id="SBT08121.1"/>
    </source>
</evidence>
<dbReference type="Pfam" id="PF00498">
    <property type="entry name" value="FHA"/>
    <property type="match status" value="1"/>
</dbReference>
<dbReference type="AlphaFoldDB" id="A0A1A8XTQ9"/>
<dbReference type="SMART" id="SM00240">
    <property type="entry name" value="FHA"/>
    <property type="match status" value="1"/>
</dbReference>
<dbReference type="SMART" id="SM00044">
    <property type="entry name" value="CYCc"/>
    <property type="match status" value="1"/>
</dbReference>
<accession>A0A1A8XTQ9</accession>
<sequence length="291" mass="31232">MERAVLFVDVTDSTRLYETVGDSDAKRLVDGCLGVLRTVTAEFDGRVIKTIGDALMCVFPNVDAVARAACEMQIRLSEDESATGNGLSIRIGFHAGPLIEENGDVFGDAVNTAARMADLARTGQIITTAVAVAMMSPELHEATRNVGSFAVRGKAESIAICEVIWQVENLTMITGSLPPAGPSATMSLQLVHAGGSLTFRPGDEAVTIGRDPSCTISLRVRCASRLHARIEFRRDKFVLTDISTNGTFVQADSDLEVIINREDFILRGFGHISLGHSTGEDGADLTWNVTF</sequence>
<reference evidence="3 4" key="1">
    <citation type="submission" date="2016-06" db="EMBL/GenBank/DDBJ databases">
        <authorList>
            <person name="Kjaerup R.B."/>
            <person name="Dalgaard T.S."/>
            <person name="Juul-Madsen H.R."/>
        </authorList>
    </citation>
    <scope>NUCLEOTIDE SEQUENCE [LARGE SCALE GENOMIC DNA]</scope>
    <source>
        <strain evidence="3">3</strain>
    </source>
</reference>
<name>A0A1A8XTQ9_9PROT</name>
<dbReference type="RefSeq" id="WP_186408080.1">
    <property type="nucleotide sequence ID" value="NZ_FLQX01000131.1"/>
</dbReference>
<dbReference type="InterPro" id="IPR050697">
    <property type="entry name" value="Adenylyl/Guanylyl_Cyclase_3/4"/>
</dbReference>
<feature type="domain" description="FHA" evidence="1">
    <location>
        <begin position="206"/>
        <end position="250"/>
    </location>
</feature>
<dbReference type="GO" id="GO:0004016">
    <property type="term" value="F:adenylate cyclase activity"/>
    <property type="evidence" value="ECO:0007669"/>
    <property type="project" value="UniProtKB-ARBA"/>
</dbReference>
<evidence type="ECO:0000259" key="1">
    <source>
        <dbReference type="PROSITE" id="PS50006"/>
    </source>
</evidence>
<feature type="domain" description="Guanylate cyclase" evidence="2">
    <location>
        <begin position="4"/>
        <end position="117"/>
    </location>
</feature>
<dbReference type="InterPro" id="IPR008984">
    <property type="entry name" value="SMAD_FHA_dom_sf"/>
</dbReference>
<dbReference type="GO" id="GO:0009190">
    <property type="term" value="P:cyclic nucleotide biosynthetic process"/>
    <property type="evidence" value="ECO:0007669"/>
    <property type="project" value="InterPro"/>
</dbReference>
<dbReference type="InterPro" id="IPR029787">
    <property type="entry name" value="Nucleotide_cyclase"/>
</dbReference>
<evidence type="ECO:0000259" key="2">
    <source>
        <dbReference type="PROSITE" id="PS50125"/>
    </source>
</evidence>
<dbReference type="GO" id="GO:0035556">
    <property type="term" value="P:intracellular signal transduction"/>
    <property type="evidence" value="ECO:0007669"/>
    <property type="project" value="InterPro"/>
</dbReference>
<dbReference type="PROSITE" id="PS50006">
    <property type="entry name" value="FHA_DOMAIN"/>
    <property type="match status" value="1"/>
</dbReference>
<dbReference type="EMBL" id="FLQX01000131">
    <property type="protein sequence ID" value="SBT08121.1"/>
    <property type="molecule type" value="Genomic_DNA"/>
</dbReference>
<dbReference type="SUPFAM" id="SSF55073">
    <property type="entry name" value="Nucleotide cyclase"/>
    <property type="match status" value="1"/>
</dbReference>
<dbReference type="InterPro" id="IPR001054">
    <property type="entry name" value="A/G_cyclase"/>
</dbReference>
<dbReference type="InterPro" id="IPR000253">
    <property type="entry name" value="FHA_dom"/>
</dbReference>